<keyword evidence="8" id="KW-1185">Reference proteome</keyword>
<dbReference type="PANTHER" id="PTHR21496">
    <property type="entry name" value="FERREDOXIN-RELATED"/>
    <property type="match status" value="1"/>
</dbReference>
<dbReference type="RefSeq" id="WP_344687256.1">
    <property type="nucleotide sequence ID" value="NZ_BAAAVV010000002.1"/>
</dbReference>
<reference evidence="8" key="1">
    <citation type="journal article" date="2019" name="Int. J. Syst. Evol. Microbiol.">
        <title>The Global Catalogue of Microorganisms (GCM) 10K type strain sequencing project: providing services to taxonomists for standard genome sequencing and annotation.</title>
        <authorList>
            <consortium name="The Broad Institute Genomics Platform"/>
            <consortium name="The Broad Institute Genome Sequencing Center for Infectious Disease"/>
            <person name="Wu L."/>
            <person name="Ma J."/>
        </authorList>
    </citation>
    <scope>NUCLEOTIDE SEQUENCE [LARGE SCALE GENOMIC DNA]</scope>
    <source>
        <strain evidence="8">JCM 15614</strain>
    </source>
</reference>
<dbReference type="Proteomes" id="UP001499924">
    <property type="component" value="Unassembled WGS sequence"/>
</dbReference>
<sequence length="137" mass="14878">MSEPTATTSAPGVDQPDASWVHVAEMKDLARRKRKQVDVAGCPIALFLVDDEVFAIDDICIHQERSLSKGTLLNGQVICPGHQWKFDPRTGQPEDQDGCQATYAVQVTEEGAILVAPEPVTPRQATTNESSTHPVGR</sequence>
<proteinExistence type="predicted"/>
<dbReference type="Gene3D" id="2.102.10.10">
    <property type="entry name" value="Rieske [2Fe-2S] iron-sulphur domain"/>
    <property type="match status" value="1"/>
</dbReference>
<feature type="region of interest" description="Disordered" evidence="5">
    <location>
        <begin position="116"/>
        <end position="137"/>
    </location>
</feature>
<organism evidence="7 8">
    <name type="scientific">Blastococcus jejuensis</name>
    <dbReference type="NCBI Taxonomy" id="351224"/>
    <lineage>
        <taxon>Bacteria</taxon>
        <taxon>Bacillati</taxon>
        <taxon>Actinomycetota</taxon>
        <taxon>Actinomycetes</taxon>
        <taxon>Geodermatophilales</taxon>
        <taxon>Geodermatophilaceae</taxon>
        <taxon>Blastococcus</taxon>
    </lineage>
</organism>
<evidence type="ECO:0000313" key="7">
    <source>
        <dbReference type="EMBL" id="GAA3158953.1"/>
    </source>
</evidence>
<evidence type="ECO:0000256" key="5">
    <source>
        <dbReference type="SAM" id="MobiDB-lite"/>
    </source>
</evidence>
<dbReference type="SUPFAM" id="SSF50022">
    <property type="entry name" value="ISP domain"/>
    <property type="match status" value="1"/>
</dbReference>
<gene>
    <name evidence="7" type="ORF">GCM10010531_07900</name>
</gene>
<evidence type="ECO:0000256" key="2">
    <source>
        <dbReference type="ARBA" id="ARBA00022723"/>
    </source>
</evidence>
<keyword evidence="1" id="KW-0001">2Fe-2S</keyword>
<protein>
    <recommendedName>
        <fullName evidence="6">Rieske domain-containing protein</fullName>
    </recommendedName>
</protein>
<evidence type="ECO:0000259" key="6">
    <source>
        <dbReference type="PROSITE" id="PS51296"/>
    </source>
</evidence>
<evidence type="ECO:0000256" key="1">
    <source>
        <dbReference type="ARBA" id="ARBA00022714"/>
    </source>
</evidence>
<evidence type="ECO:0000313" key="8">
    <source>
        <dbReference type="Proteomes" id="UP001499924"/>
    </source>
</evidence>
<comment type="caution">
    <text evidence="7">The sequence shown here is derived from an EMBL/GenBank/DDBJ whole genome shotgun (WGS) entry which is preliminary data.</text>
</comment>
<feature type="domain" description="Rieske" evidence="6">
    <location>
        <begin position="21"/>
        <end position="116"/>
    </location>
</feature>
<dbReference type="EMBL" id="BAAAVV010000002">
    <property type="protein sequence ID" value="GAA3158953.1"/>
    <property type="molecule type" value="Genomic_DNA"/>
</dbReference>
<dbReference type="InterPro" id="IPR017941">
    <property type="entry name" value="Rieske_2Fe-2S"/>
</dbReference>
<dbReference type="Pfam" id="PF00355">
    <property type="entry name" value="Rieske"/>
    <property type="match status" value="1"/>
</dbReference>
<dbReference type="InterPro" id="IPR036922">
    <property type="entry name" value="Rieske_2Fe-2S_sf"/>
</dbReference>
<evidence type="ECO:0000256" key="4">
    <source>
        <dbReference type="ARBA" id="ARBA00023014"/>
    </source>
</evidence>
<keyword evidence="2" id="KW-0479">Metal-binding</keyword>
<dbReference type="PANTHER" id="PTHR21496:SF23">
    <property type="entry name" value="3-PHENYLPROPIONATE_CINNAMIC ACID DIOXYGENASE FERREDOXIN SUBUNIT"/>
    <property type="match status" value="1"/>
</dbReference>
<keyword evidence="4" id="KW-0411">Iron-sulfur</keyword>
<accession>A0ABP6NVB1</accession>
<keyword evidence="3" id="KW-0408">Iron</keyword>
<evidence type="ECO:0000256" key="3">
    <source>
        <dbReference type="ARBA" id="ARBA00023004"/>
    </source>
</evidence>
<dbReference type="PROSITE" id="PS51296">
    <property type="entry name" value="RIESKE"/>
    <property type="match status" value="1"/>
</dbReference>
<name>A0ABP6NVB1_9ACTN</name>
<feature type="compositionally biased region" description="Polar residues" evidence="5">
    <location>
        <begin position="123"/>
        <end position="137"/>
    </location>
</feature>